<evidence type="ECO:0008006" key="4">
    <source>
        <dbReference type="Google" id="ProtNLM"/>
    </source>
</evidence>
<accession>A0A0S4Q5Z5</accession>
<dbReference type="AlphaFoldDB" id="A0A0S4Q5Z5"/>
<feature type="region of interest" description="Disordered" evidence="1">
    <location>
        <begin position="143"/>
        <end position="193"/>
    </location>
</feature>
<sequence>MPVAAAGCVSSNAPAPTVGASALVPVAFESITGAPQPVFDRLVADIAKESVARRVLIVSRTDKAEYRVRGYLSSHSEGADGRVAWVLDVFDTSRRRTVRLSGEEPAAAGESWAGASEALVAKIAAQSVAELSQWLAQAPSQPAASTEVATAPSGDSTATSPAEAEQAAAAGADDPADAAQTGTGHAVASYAPY</sequence>
<keyword evidence="3" id="KW-1185">Reference proteome</keyword>
<name>A0A0S4Q5Z5_BLAVI</name>
<dbReference type="Proteomes" id="UP000065734">
    <property type="component" value="Chromosome I"/>
</dbReference>
<protein>
    <recommendedName>
        <fullName evidence="4">Lipoprotein</fullName>
    </recommendedName>
</protein>
<evidence type="ECO:0000313" key="2">
    <source>
        <dbReference type="EMBL" id="CUU42905.1"/>
    </source>
</evidence>
<dbReference type="EMBL" id="LN907867">
    <property type="protein sequence ID" value="CUU42905.1"/>
    <property type="molecule type" value="Genomic_DNA"/>
</dbReference>
<organism evidence="2 3">
    <name type="scientific">Blastochloris viridis</name>
    <name type="common">Rhodopseudomonas viridis</name>
    <dbReference type="NCBI Taxonomy" id="1079"/>
    <lineage>
        <taxon>Bacteria</taxon>
        <taxon>Pseudomonadati</taxon>
        <taxon>Pseudomonadota</taxon>
        <taxon>Alphaproteobacteria</taxon>
        <taxon>Hyphomicrobiales</taxon>
        <taxon>Blastochloridaceae</taxon>
        <taxon>Blastochloris</taxon>
    </lineage>
</organism>
<evidence type="ECO:0000313" key="3">
    <source>
        <dbReference type="Proteomes" id="UP000065734"/>
    </source>
</evidence>
<feature type="compositionally biased region" description="Low complexity" evidence="1">
    <location>
        <begin position="156"/>
        <end position="183"/>
    </location>
</feature>
<proteinExistence type="predicted"/>
<gene>
    <name evidence="2" type="ORF">BVIRIDIS_19210</name>
</gene>
<reference evidence="3" key="1">
    <citation type="journal article" date="2016" name="Genome Announc.">
        <title>Revised genome sequence of the purple photosynthetic bacterium Blastochloris viridis.</title>
        <authorList>
            <person name="Liu L.N."/>
            <person name="Faulkner M."/>
            <person name="Liu X."/>
            <person name="Huang F."/>
            <person name="Darby A.C."/>
            <person name="Hall N."/>
        </authorList>
    </citation>
    <scope>NUCLEOTIDE SEQUENCE [LARGE SCALE GENOMIC DNA]</scope>
    <source>
        <strain evidence="3">ATCC 19567 / DSM 133 / F</strain>
    </source>
</reference>
<evidence type="ECO:0000256" key="1">
    <source>
        <dbReference type="SAM" id="MobiDB-lite"/>
    </source>
</evidence>
<dbReference type="STRING" id="1079.BVIR_2475"/>